<feature type="region of interest" description="Disordered" evidence="9">
    <location>
        <begin position="575"/>
        <end position="638"/>
    </location>
</feature>
<feature type="compositionally biased region" description="Basic and acidic residues" evidence="9">
    <location>
        <begin position="78"/>
        <end position="99"/>
    </location>
</feature>
<feature type="compositionally biased region" description="Basic and acidic residues" evidence="9">
    <location>
        <begin position="108"/>
        <end position="185"/>
    </location>
</feature>
<keyword evidence="8" id="KW-0862">Zinc</keyword>
<evidence type="ECO:0000259" key="10">
    <source>
        <dbReference type="PROSITE" id="PS51873"/>
    </source>
</evidence>
<dbReference type="SMART" id="SM00647">
    <property type="entry name" value="IBR"/>
    <property type="match status" value="1"/>
</dbReference>
<evidence type="ECO:0000256" key="8">
    <source>
        <dbReference type="ARBA" id="ARBA00022833"/>
    </source>
</evidence>
<dbReference type="GO" id="GO:0016567">
    <property type="term" value="P:protein ubiquitination"/>
    <property type="evidence" value="ECO:0007669"/>
    <property type="project" value="InterPro"/>
</dbReference>
<feature type="compositionally biased region" description="Basic residues" evidence="9">
    <location>
        <begin position="596"/>
        <end position="606"/>
    </location>
</feature>
<dbReference type="EMBL" id="MU404360">
    <property type="protein sequence ID" value="KAI1609255.1"/>
    <property type="molecule type" value="Genomic_DNA"/>
</dbReference>
<feature type="compositionally biased region" description="Basic and acidic residues" evidence="9">
    <location>
        <begin position="193"/>
        <end position="212"/>
    </location>
</feature>
<dbReference type="InterPro" id="IPR044066">
    <property type="entry name" value="TRIAD_supradom"/>
</dbReference>
<keyword evidence="4" id="KW-0479">Metal-binding</keyword>
<dbReference type="InterPro" id="IPR002867">
    <property type="entry name" value="IBR_dom"/>
</dbReference>
<comment type="catalytic activity">
    <reaction evidence="1">
        <text>[E2 ubiquitin-conjugating enzyme]-S-ubiquitinyl-L-cysteine + [acceptor protein]-L-lysine = [E2 ubiquitin-conjugating enzyme]-L-cysteine + [acceptor protein]-N(6)-ubiquitinyl-L-lysine.</text>
        <dbReference type="EC" id="2.3.2.31"/>
    </reaction>
</comment>
<feature type="domain" description="RING-type" evidence="10">
    <location>
        <begin position="267"/>
        <end position="467"/>
    </location>
</feature>
<feature type="compositionally biased region" description="Basic and acidic residues" evidence="9">
    <location>
        <begin position="56"/>
        <end position="70"/>
    </location>
</feature>
<evidence type="ECO:0000256" key="5">
    <source>
        <dbReference type="ARBA" id="ARBA00022737"/>
    </source>
</evidence>
<comment type="caution">
    <text evidence="11">The sequence shown here is derived from an EMBL/GenBank/DDBJ whole genome shotgun (WGS) entry which is preliminary data.</text>
</comment>
<feature type="compositionally biased region" description="Low complexity" evidence="9">
    <location>
        <begin position="229"/>
        <end position="241"/>
    </location>
</feature>
<dbReference type="GO" id="GO:0008270">
    <property type="term" value="F:zinc ion binding"/>
    <property type="evidence" value="ECO:0007669"/>
    <property type="project" value="UniProtKB-KW"/>
</dbReference>
<keyword evidence="12" id="KW-1185">Reference proteome</keyword>
<dbReference type="InterPro" id="IPR017907">
    <property type="entry name" value="Znf_RING_CS"/>
</dbReference>
<feature type="region of interest" description="Disordered" evidence="9">
    <location>
        <begin position="56"/>
        <end position="256"/>
    </location>
</feature>
<evidence type="ECO:0000313" key="12">
    <source>
        <dbReference type="Proteomes" id="UP001203852"/>
    </source>
</evidence>
<protein>
    <recommendedName>
        <fullName evidence="2">RBR-type E3 ubiquitin transferase</fullName>
        <ecNumber evidence="2">2.3.2.31</ecNumber>
    </recommendedName>
</protein>
<dbReference type="Pfam" id="PF01485">
    <property type="entry name" value="IBR"/>
    <property type="match status" value="2"/>
</dbReference>
<reference evidence="11" key="1">
    <citation type="journal article" date="2022" name="bioRxiv">
        <title>Deciphering the potential niche of two novel black yeast fungi from a biological soil crust based on their genomes, phenotypes, and melanin regulation.</title>
        <authorList>
            <consortium name="DOE Joint Genome Institute"/>
            <person name="Carr E.C."/>
            <person name="Barton Q."/>
            <person name="Grambo S."/>
            <person name="Sullivan M."/>
            <person name="Renfro C.M."/>
            <person name="Kuo A."/>
            <person name="Pangilinan J."/>
            <person name="Lipzen A."/>
            <person name="Keymanesh K."/>
            <person name="Savage E."/>
            <person name="Barry K."/>
            <person name="Grigoriev I.V."/>
            <person name="Riekhof W.R."/>
            <person name="Harris S.S."/>
        </authorList>
    </citation>
    <scope>NUCLEOTIDE SEQUENCE</scope>
    <source>
        <strain evidence="11">JF 03-4F</strain>
    </source>
</reference>
<proteinExistence type="predicted"/>
<keyword evidence="3" id="KW-0808">Transferase</keyword>
<dbReference type="EC" id="2.3.2.31" evidence="2"/>
<dbReference type="PROSITE" id="PS00518">
    <property type="entry name" value="ZF_RING_1"/>
    <property type="match status" value="1"/>
</dbReference>
<dbReference type="Proteomes" id="UP001203852">
    <property type="component" value="Unassembled WGS sequence"/>
</dbReference>
<evidence type="ECO:0000313" key="11">
    <source>
        <dbReference type="EMBL" id="KAI1609255.1"/>
    </source>
</evidence>
<name>A0AAN6DMD0_9EURO</name>
<accession>A0AAN6DMD0</accession>
<dbReference type="Gene3D" id="3.30.40.10">
    <property type="entry name" value="Zinc/RING finger domain, C3HC4 (zinc finger)"/>
    <property type="match status" value="1"/>
</dbReference>
<evidence type="ECO:0000256" key="4">
    <source>
        <dbReference type="ARBA" id="ARBA00022723"/>
    </source>
</evidence>
<evidence type="ECO:0000256" key="2">
    <source>
        <dbReference type="ARBA" id="ARBA00012251"/>
    </source>
</evidence>
<keyword evidence="7" id="KW-0833">Ubl conjugation pathway</keyword>
<dbReference type="PROSITE" id="PS51873">
    <property type="entry name" value="TRIAD"/>
    <property type="match status" value="1"/>
</dbReference>
<dbReference type="PANTHER" id="PTHR11685">
    <property type="entry name" value="RBR FAMILY RING FINGER AND IBR DOMAIN-CONTAINING"/>
    <property type="match status" value="1"/>
</dbReference>
<evidence type="ECO:0000256" key="3">
    <source>
        <dbReference type="ARBA" id="ARBA00022679"/>
    </source>
</evidence>
<dbReference type="CDD" id="cd20335">
    <property type="entry name" value="BRcat_RBR"/>
    <property type="match status" value="1"/>
</dbReference>
<keyword evidence="5" id="KW-0677">Repeat</keyword>
<feature type="compositionally biased region" description="Basic and acidic residues" evidence="9">
    <location>
        <begin position="14"/>
        <end position="33"/>
    </location>
</feature>
<dbReference type="InterPro" id="IPR013083">
    <property type="entry name" value="Znf_RING/FYVE/PHD"/>
</dbReference>
<gene>
    <name evidence="11" type="ORF">EDD36DRAFT_65338</name>
</gene>
<dbReference type="InterPro" id="IPR031127">
    <property type="entry name" value="E3_UB_ligase_RBR"/>
</dbReference>
<dbReference type="CDD" id="cd22584">
    <property type="entry name" value="Rcat_RBR_unk"/>
    <property type="match status" value="1"/>
</dbReference>
<evidence type="ECO:0000256" key="6">
    <source>
        <dbReference type="ARBA" id="ARBA00022771"/>
    </source>
</evidence>
<feature type="compositionally biased region" description="Basic and acidic residues" evidence="9">
    <location>
        <begin position="612"/>
        <end position="629"/>
    </location>
</feature>
<dbReference type="GO" id="GO:0061630">
    <property type="term" value="F:ubiquitin protein ligase activity"/>
    <property type="evidence" value="ECO:0007669"/>
    <property type="project" value="UniProtKB-EC"/>
</dbReference>
<organism evidence="11 12">
    <name type="scientific">Exophiala viscosa</name>
    <dbReference type="NCBI Taxonomy" id="2486360"/>
    <lineage>
        <taxon>Eukaryota</taxon>
        <taxon>Fungi</taxon>
        <taxon>Dikarya</taxon>
        <taxon>Ascomycota</taxon>
        <taxon>Pezizomycotina</taxon>
        <taxon>Eurotiomycetes</taxon>
        <taxon>Chaetothyriomycetidae</taxon>
        <taxon>Chaetothyriales</taxon>
        <taxon>Herpotrichiellaceae</taxon>
        <taxon>Exophiala</taxon>
    </lineage>
</organism>
<dbReference type="AlphaFoldDB" id="A0AAN6DMD0"/>
<evidence type="ECO:0000256" key="1">
    <source>
        <dbReference type="ARBA" id="ARBA00001798"/>
    </source>
</evidence>
<keyword evidence="6" id="KW-0863">Zinc-finger</keyword>
<dbReference type="Gene3D" id="1.20.120.1750">
    <property type="match status" value="1"/>
</dbReference>
<evidence type="ECO:0000256" key="7">
    <source>
        <dbReference type="ARBA" id="ARBA00022786"/>
    </source>
</evidence>
<dbReference type="SUPFAM" id="SSF57850">
    <property type="entry name" value="RING/U-box"/>
    <property type="match status" value="1"/>
</dbReference>
<evidence type="ECO:0000256" key="9">
    <source>
        <dbReference type="SAM" id="MobiDB-lite"/>
    </source>
</evidence>
<feature type="region of interest" description="Disordered" evidence="9">
    <location>
        <begin position="1"/>
        <end position="44"/>
    </location>
</feature>
<sequence>MAGSEVKRRRTHERHGETKASKFRRRSEDDRATTKSIPATAADRSVDIEALRKARLDHLSSKEMPHEYVKRTITVSHRHPDKEKHHKVLRDQTTEREPPKPSGRSSRRTNDDRQRSRREHNEDDYVYSRRTTETDSTDAKPRTKVRESSPAKRADRPRTSKRSHTEPLRRQKSHDEVEENREEHVSSAINTIRLERVSSRRRSEVERTDTFPRRSSVSGEKAARPPLKRSATTTVSRTVVSNAPSQPHTKAPSLFSGFLSPNSAPARKVPCLTCGDDDVPITHSAKLPCTHRMCHSCLKRIFTMSVKDPAHMPPRCCTDQHIDLKHVDKLFDQKFKVLWNRKYSEFKTKNRIYCPARKCGAWIKPSYITKENGRKVGRCKQCKTRVCGICSQKMHSSRDCPKDPETKAFVEVAKEKGWQRCYSCSAMVELKEGCNHMTCRCTAEFCMVCGLKWKSCDCPWFNYEAVDAHLGDPLRYQQEMERRRDQEQRDEALARRMQRMGLGNAVQDDGYGVGNAANHHMNQNFIQQAREALTANYANAEQAARGLINGFVMGRENRLPGIPSPMDQTMDMLGQAPRPARDPAEEDADVHDGRRPVRRVTARRRNVVGDGDGGHHVARETDQERRMRAWADSVPAYA</sequence>